<evidence type="ECO:0000313" key="3">
    <source>
        <dbReference type="Proteomes" id="UP001054945"/>
    </source>
</evidence>
<keyword evidence="1" id="KW-0812">Transmembrane</keyword>
<keyword evidence="1" id="KW-1133">Transmembrane helix</keyword>
<feature type="transmembrane region" description="Helical" evidence="1">
    <location>
        <begin position="77"/>
        <end position="96"/>
    </location>
</feature>
<gene>
    <name evidence="2" type="ORF">CEXT_138181</name>
</gene>
<reference evidence="2 3" key="1">
    <citation type="submission" date="2021-06" db="EMBL/GenBank/DDBJ databases">
        <title>Caerostris extrusa draft genome.</title>
        <authorList>
            <person name="Kono N."/>
            <person name="Arakawa K."/>
        </authorList>
    </citation>
    <scope>NUCLEOTIDE SEQUENCE [LARGE SCALE GENOMIC DNA]</scope>
</reference>
<dbReference type="Proteomes" id="UP001054945">
    <property type="component" value="Unassembled WGS sequence"/>
</dbReference>
<protein>
    <submittedName>
        <fullName evidence="2">Uncharacterized protein</fullName>
    </submittedName>
</protein>
<feature type="transmembrane region" description="Helical" evidence="1">
    <location>
        <begin position="47"/>
        <end position="71"/>
    </location>
</feature>
<keyword evidence="3" id="KW-1185">Reference proteome</keyword>
<evidence type="ECO:0000256" key="1">
    <source>
        <dbReference type="SAM" id="Phobius"/>
    </source>
</evidence>
<dbReference type="EMBL" id="BPLR01006655">
    <property type="protein sequence ID" value="GIY11517.1"/>
    <property type="molecule type" value="Genomic_DNA"/>
</dbReference>
<accession>A0AAV4QTS3</accession>
<evidence type="ECO:0000313" key="2">
    <source>
        <dbReference type="EMBL" id="GIY11517.1"/>
    </source>
</evidence>
<organism evidence="2 3">
    <name type="scientific">Caerostris extrusa</name>
    <name type="common">Bark spider</name>
    <name type="synonym">Caerostris bankana</name>
    <dbReference type="NCBI Taxonomy" id="172846"/>
    <lineage>
        <taxon>Eukaryota</taxon>
        <taxon>Metazoa</taxon>
        <taxon>Ecdysozoa</taxon>
        <taxon>Arthropoda</taxon>
        <taxon>Chelicerata</taxon>
        <taxon>Arachnida</taxon>
        <taxon>Araneae</taxon>
        <taxon>Araneomorphae</taxon>
        <taxon>Entelegynae</taxon>
        <taxon>Araneoidea</taxon>
        <taxon>Araneidae</taxon>
        <taxon>Caerostris</taxon>
    </lineage>
</organism>
<comment type="caution">
    <text evidence="2">The sequence shown here is derived from an EMBL/GenBank/DDBJ whole genome shotgun (WGS) entry which is preliminary data.</text>
</comment>
<proteinExistence type="predicted"/>
<keyword evidence="1" id="KW-0472">Membrane</keyword>
<sequence length="105" mass="12125">MFSTYVQLASQEKAVIAVDDHYRKISFLWFSQDHNIRMISLTRSSHIVVWVSMPSGLGFWVLGYLFSFLLLPLDDSLESYFCHLSCILSSCHLFFISSSFPHTSH</sequence>
<dbReference type="AlphaFoldDB" id="A0AAV4QTS3"/>
<name>A0AAV4QTS3_CAEEX</name>